<dbReference type="Proteomes" id="UP000031121">
    <property type="component" value="Chromosome"/>
</dbReference>
<gene>
    <name evidence="6" type="ORF">JI75_08305</name>
</gene>
<name>A0A0A8B588_9ACTN</name>
<dbReference type="SUPFAM" id="SSF52540">
    <property type="entry name" value="P-loop containing nucleoside triphosphate hydrolases"/>
    <property type="match status" value="1"/>
</dbReference>
<comment type="similarity">
    <text evidence="1">Belongs to the ABC transporter superfamily.</text>
</comment>
<evidence type="ECO:0000313" key="6">
    <source>
        <dbReference type="EMBL" id="AJC12646.1"/>
    </source>
</evidence>
<evidence type="ECO:0000259" key="5">
    <source>
        <dbReference type="PROSITE" id="PS50893"/>
    </source>
</evidence>
<dbReference type="KEGG" id="cbac:JI75_08305"/>
<dbReference type="InterPro" id="IPR015856">
    <property type="entry name" value="ABC_transpr_CbiO/EcfA_su"/>
</dbReference>
<dbReference type="GO" id="GO:0016887">
    <property type="term" value="F:ATP hydrolysis activity"/>
    <property type="evidence" value="ECO:0007669"/>
    <property type="project" value="InterPro"/>
</dbReference>
<dbReference type="EMBL" id="CP009302">
    <property type="protein sequence ID" value="AJC12646.1"/>
    <property type="molecule type" value="Genomic_DNA"/>
</dbReference>
<keyword evidence="2" id="KW-0813">Transport</keyword>
<dbReference type="PANTHER" id="PTHR43553">
    <property type="entry name" value="HEAVY METAL TRANSPORTER"/>
    <property type="match status" value="1"/>
</dbReference>
<dbReference type="GO" id="GO:0042626">
    <property type="term" value="F:ATPase-coupled transmembrane transporter activity"/>
    <property type="evidence" value="ECO:0007669"/>
    <property type="project" value="TreeGrafter"/>
</dbReference>
<sequence>MLEFRRVSGGYATGEQVLRDVSFSVAPGSITALIGTNGAGKSTALRMANGLLKPRSGEVLVGGVPTRDLPVSEIARSVGFLFQNPDRQICCATVFDELMFGLRALEVDEDEARGRVERVSAEFGLDLDAQPYLLNRGTRQMVALASVVVLEPALLVLDEPTCGLDFRECMAVMGAVRRLSEEGAAVLMVCHDMEVVADFAERAIVMDAGRVVDDGPVFEVLRNEAALEAASLLPPQIIGVSLGLARQGSRAVPGVATASTVGRMADALEAAVRGDAR</sequence>
<dbReference type="InterPro" id="IPR003439">
    <property type="entry name" value="ABC_transporter-like_ATP-bd"/>
</dbReference>
<evidence type="ECO:0000256" key="3">
    <source>
        <dbReference type="ARBA" id="ARBA00022741"/>
    </source>
</evidence>
<protein>
    <submittedName>
        <fullName evidence="6">Cobalt ABC transporter ATPase</fullName>
    </submittedName>
</protein>
<dbReference type="InterPro" id="IPR003593">
    <property type="entry name" value="AAA+_ATPase"/>
</dbReference>
<keyword evidence="7" id="KW-1185">Reference proteome</keyword>
<reference evidence="6 7" key="2">
    <citation type="journal article" date="2015" name="Genome Announc.">
        <title>Complete Genome Sequence of Coriobacteriaceae Strain 68-1-3, a Novel Mucus-Degrading Isolate from the Swine Intestinal Tract.</title>
        <authorList>
            <person name="Looft T."/>
            <person name="Bayles D.O."/>
            <person name="Alt D.P."/>
            <person name="Stanton T.B."/>
        </authorList>
    </citation>
    <scope>NUCLEOTIDE SEQUENCE [LARGE SCALE GENOMIC DNA]</scope>
    <source>
        <strain evidence="6 7">68-1-3</strain>
    </source>
</reference>
<reference evidence="7" key="1">
    <citation type="submission" date="2014-08" db="EMBL/GenBank/DDBJ databases">
        <title>Coriobacteriaceae sp. complete genome.</title>
        <authorList>
            <person name="Looft T."/>
            <person name="Bayles D.O."/>
            <person name="Stanton T.B."/>
        </authorList>
    </citation>
    <scope>NUCLEOTIDE SEQUENCE [LARGE SCALE GENOMIC DNA]</scope>
    <source>
        <strain evidence="7">68-1-3</strain>
    </source>
</reference>
<dbReference type="STRING" id="1531429.JI75_08305"/>
<dbReference type="PROSITE" id="PS50893">
    <property type="entry name" value="ABC_TRANSPORTER_2"/>
    <property type="match status" value="1"/>
</dbReference>
<feature type="domain" description="ABC transporter" evidence="5">
    <location>
        <begin position="2"/>
        <end position="233"/>
    </location>
</feature>
<evidence type="ECO:0000313" key="7">
    <source>
        <dbReference type="Proteomes" id="UP000031121"/>
    </source>
</evidence>
<dbReference type="HOGENOM" id="CLU_000604_1_22_11"/>
<dbReference type="SMART" id="SM00382">
    <property type="entry name" value="AAA"/>
    <property type="match status" value="1"/>
</dbReference>
<dbReference type="Gene3D" id="3.40.50.300">
    <property type="entry name" value="P-loop containing nucleotide triphosphate hydrolases"/>
    <property type="match status" value="1"/>
</dbReference>
<evidence type="ECO:0000256" key="1">
    <source>
        <dbReference type="ARBA" id="ARBA00005417"/>
    </source>
</evidence>
<dbReference type="PANTHER" id="PTHR43553:SF24">
    <property type="entry name" value="ENERGY-COUPLING FACTOR TRANSPORTER ATP-BINDING PROTEIN ECFA1"/>
    <property type="match status" value="1"/>
</dbReference>
<dbReference type="OrthoDB" id="9806471at2"/>
<proteinExistence type="inferred from homology"/>
<dbReference type="GO" id="GO:0005524">
    <property type="term" value="F:ATP binding"/>
    <property type="evidence" value="ECO:0007669"/>
    <property type="project" value="UniProtKB-KW"/>
</dbReference>
<organism evidence="6 7">
    <name type="scientific">Berryella intestinalis</name>
    <dbReference type="NCBI Taxonomy" id="1531429"/>
    <lineage>
        <taxon>Bacteria</taxon>
        <taxon>Bacillati</taxon>
        <taxon>Actinomycetota</taxon>
        <taxon>Coriobacteriia</taxon>
        <taxon>Eggerthellales</taxon>
        <taxon>Eggerthellaceae</taxon>
        <taxon>Berryella</taxon>
    </lineage>
</organism>
<dbReference type="InterPro" id="IPR027417">
    <property type="entry name" value="P-loop_NTPase"/>
</dbReference>
<dbReference type="GO" id="GO:0043190">
    <property type="term" value="C:ATP-binding cassette (ABC) transporter complex"/>
    <property type="evidence" value="ECO:0007669"/>
    <property type="project" value="TreeGrafter"/>
</dbReference>
<evidence type="ECO:0000256" key="4">
    <source>
        <dbReference type="ARBA" id="ARBA00022840"/>
    </source>
</evidence>
<dbReference type="RefSeq" id="WP_039690086.1">
    <property type="nucleotide sequence ID" value="NZ_CP009302.1"/>
</dbReference>
<evidence type="ECO:0000256" key="2">
    <source>
        <dbReference type="ARBA" id="ARBA00022448"/>
    </source>
</evidence>
<dbReference type="Pfam" id="PF00005">
    <property type="entry name" value="ABC_tran"/>
    <property type="match status" value="1"/>
</dbReference>
<dbReference type="AlphaFoldDB" id="A0A0A8B588"/>
<keyword evidence="3" id="KW-0547">Nucleotide-binding</keyword>
<dbReference type="InterPro" id="IPR050095">
    <property type="entry name" value="ECF_ABC_transporter_ATP-bd"/>
</dbReference>
<dbReference type="CDD" id="cd03225">
    <property type="entry name" value="ABC_cobalt_CbiO_domain1"/>
    <property type="match status" value="1"/>
</dbReference>
<keyword evidence="4" id="KW-0067">ATP-binding</keyword>
<accession>A0A0A8B588</accession>